<feature type="compositionally biased region" description="Low complexity" evidence="1">
    <location>
        <begin position="406"/>
        <end position="423"/>
    </location>
</feature>
<gene>
    <name evidence="2" type="ORF">MKK02DRAFT_40465</name>
</gene>
<accession>A0AA38H2U4</accession>
<feature type="region of interest" description="Disordered" evidence="1">
    <location>
        <begin position="1"/>
        <end position="276"/>
    </location>
</feature>
<evidence type="ECO:0000256" key="1">
    <source>
        <dbReference type="SAM" id="MobiDB-lite"/>
    </source>
</evidence>
<comment type="caution">
    <text evidence="2">The sequence shown here is derived from an EMBL/GenBank/DDBJ whole genome shotgun (WGS) entry which is preliminary data.</text>
</comment>
<feature type="compositionally biased region" description="Polar residues" evidence="1">
    <location>
        <begin position="509"/>
        <end position="527"/>
    </location>
</feature>
<feature type="compositionally biased region" description="Basic and acidic residues" evidence="1">
    <location>
        <begin position="448"/>
        <end position="468"/>
    </location>
</feature>
<feature type="region of interest" description="Disordered" evidence="1">
    <location>
        <begin position="830"/>
        <end position="1266"/>
    </location>
</feature>
<feature type="region of interest" description="Disordered" evidence="1">
    <location>
        <begin position="364"/>
        <end position="810"/>
    </location>
</feature>
<reference evidence="2" key="1">
    <citation type="journal article" date="2022" name="G3 (Bethesda)">
        <title>High quality genome of the basidiomycete yeast Dioszegia hungarica PDD-24b-2 isolated from cloud water.</title>
        <authorList>
            <person name="Jarrige D."/>
            <person name="Haridas S."/>
            <person name="Bleykasten-Grosshans C."/>
            <person name="Joly M."/>
            <person name="Nadalig T."/>
            <person name="Sancelme M."/>
            <person name="Vuilleumier S."/>
            <person name="Grigoriev I.V."/>
            <person name="Amato P."/>
            <person name="Bringel F."/>
        </authorList>
    </citation>
    <scope>NUCLEOTIDE SEQUENCE</scope>
    <source>
        <strain evidence="2">PDD-24b-2</strain>
    </source>
</reference>
<dbReference type="AlphaFoldDB" id="A0AA38H2U4"/>
<feature type="compositionally biased region" description="Basic and acidic residues" evidence="1">
    <location>
        <begin position="528"/>
        <end position="544"/>
    </location>
</feature>
<evidence type="ECO:0000313" key="2">
    <source>
        <dbReference type="EMBL" id="KAI9633078.1"/>
    </source>
</evidence>
<feature type="compositionally biased region" description="Basic and acidic residues" evidence="1">
    <location>
        <begin position="668"/>
        <end position="685"/>
    </location>
</feature>
<dbReference type="Proteomes" id="UP001164286">
    <property type="component" value="Unassembled WGS sequence"/>
</dbReference>
<feature type="compositionally biased region" description="Basic and acidic residues" evidence="1">
    <location>
        <begin position="740"/>
        <end position="764"/>
    </location>
</feature>
<feature type="compositionally biased region" description="Polar residues" evidence="1">
    <location>
        <begin position="649"/>
        <end position="667"/>
    </location>
</feature>
<feature type="compositionally biased region" description="Basic and acidic residues" evidence="1">
    <location>
        <begin position="960"/>
        <end position="988"/>
    </location>
</feature>
<feature type="compositionally biased region" description="Low complexity" evidence="1">
    <location>
        <begin position="214"/>
        <end position="239"/>
    </location>
</feature>
<dbReference type="EMBL" id="JAKWFO010000013">
    <property type="protein sequence ID" value="KAI9633078.1"/>
    <property type="molecule type" value="Genomic_DNA"/>
</dbReference>
<proteinExistence type="predicted"/>
<evidence type="ECO:0000313" key="3">
    <source>
        <dbReference type="Proteomes" id="UP001164286"/>
    </source>
</evidence>
<feature type="compositionally biased region" description="Pro residues" evidence="1">
    <location>
        <begin position="842"/>
        <end position="852"/>
    </location>
</feature>
<feature type="compositionally biased region" description="Basic and acidic residues" evidence="1">
    <location>
        <begin position="1227"/>
        <end position="1242"/>
    </location>
</feature>
<feature type="compositionally biased region" description="Gly residues" evidence="1">
    <location>
        <begin position="1132"/>
        <end position="1143"/>
    </location>
</feature>
<feature type="compositionally biased region" description="Polar residues" evidence="1">
    <location>
        <begin position="257"/>
        <end position="276"/>
    </location>
</feature>
<feature type="compositionally biased region" description="Basic and acidic residues" evidence="1">
    <location>
        <begin position="388"/>
        <end position="405"/>
    </location>
</feature>
<feature type="compositionally biased region" description="Gly residues" evidence="1">
    <location>
        <begin position="1205"/>
        <end position="1226"/>
    </location>
</feature>
<feature type="compositionally biased region" description="Low complexity" evidence="1">
    <location>
        <begin position="364"/>
        <end position="387"/>
    </location>
</feature>
<feature type="compositionally biased region" description="Basic residues" evidence="1">
    <location>
        <begin position="572"/>
        <end position="582"/>
    </location>
</feature>
<feature type="compositionally biased region" description="Basic and acidic residues" evidence="1">
    <location>
        <begin position="703"/>
        <end position="714"/>
    </location>
</feature>
<feature type="compositionally biased region" description="Basic and acidic residues" evidence="1">
    <location>
        <begin position="606"/>
        <end position="635"/>
    </location>
</feature>
<organism evidence="2 3">
    <name type="scientific">Dioszegia hungarica</name>
    <dbReference type="NCBI Taxonomy" id="4972"/>
    <lineage>
        <taxon>Eukaryota</taxon>
        <taxon>Fungi</taxon>
        <taxon>Dikarya</taxon>
        <taxon>Basidiomycota</taxon>
        <taxon>Agaricomycotina</taxon>
        <taxon>Tremellomycetes</taxon>
        <taxon>Tremellales</taxon>
        <taxon>Bulleribasidiaceae</taxon>
        <taxon>Dioszegia</taxon>
    </lineage>
</organism>
<name>A0AA38H2U4_9TREE</name>
<feature type="compositionally biased region" description="Basic and acidic residues" evidence="1">
    <location>
        <begin position="554"/>
        <end position="564"/>
    </location>
</feature>
<keyword evidence="3" id="KW-1185">Reference proteome</keyword>
<feature type="compositionally biased region" description="Polar residues" evidence="1">
    <location>
        <begin position="778"/>
        <end position="791"/>
    </location>
</feature>
<feature type="compositionally biased region" description="Basic and acidic residues" evidence="1">
    <location>
        <begin position="1073"/>
        <end position="1123"/>
    </location>
</feature>
<feature type="compositionally biased region" description="Gly residues" evidence="1">
    <location>
        <begin position="116"/>
        <end position="127"/>
    </location>
</feature>
<feature type="compositionally biased region" description="Low complexity" evidence="1">
    <location>
        <begin position="832"/>
        <end position="841"/>
    </location>
</feature>
<feature type="compositionally biased region" description="Low complexity" evidence="1">
    <location>
        <begin position="792"/>
        <end position="809"/>
    </location>
</feature>
<sequence length="1266" mass="135991">MSAGATDPQVQDHYDPYGYNDPPSTVPNGSQYPPQPYPPSQRSRGYEAGERDAYDRNGPPPSTTTGYSTRPQDSYPGPNVNGNNTPDPYNDYAHRPSHALPYDSQSTYLPPTANGGRAGSSGPGYGAQGQVQVPQPRRDPPRSVTTSQPVGGGLGGTKNGDHRFSRNGQPVPSPVLPWKQPGRKSHSRSRSPEKIPRAADQAPREPPTGPSRPTTPAQAPTDQPQRISRSSLLPSRLSSQHPDAGDNSTDTEDINGTAFQTPDKQVSSDNGDGTTELSSLARLREFKESVASSRSKNKLLDVDAGALEEMAASFLASASAVPPTPVTVQASQLAPVTAKPMAMPTREELDNLVEQVAAETSAKPVPITAANVPPAAPPAASSSAEATIKTREQELKERLKAKRESSSPSISNAIPPGISAIINKASEPAPSGPSVKAEPGAKGSTVPTKRDRLEEGEIADEESKRMKIEVQPPSTAGTTGSREDGQVTGSSDGLNSAGKRKRADAWMKTTGSGSVEPSSAADGQQPKSSKEKSAPHVKAEKGSLESRISQDTGGARRDRDRDDGQASPRGKGSARGRHRSRSPAKNSRAAGNAPAGGFKDSTFSKNRQEVEERVRSKEKEVERERSDRERDRESKPSLAERIGLKDHSTPSSKRQPGSSAPNSASQRDSYRDPGHRYDQAMDNARRSRSPPRQSQATPGRGYEAADRGVSDRRPSMSSVRPDQRGRDSSPYAASRAQGTDSRDRFRDDRGRHDAPMNDNRERPGNARSSVGGTGYQDAPSSQTRPAQSNNGPAATSAPAPTPAATPTAPLDSVAETLSLLKAQIARLESQIPGAPTSAPAPAQAPAPAPAPLQTPKARYPSAASRDPLPSAGTAFAQDTAKNYRGDLPGDANSNKRFTPRRDYDRPPSPRQSLPNSRYDHPPHHPSARSITPLQPAPLHAHTRDLPPSRYNDPAGPGPRYPDRERERADRDRDVRPDYPPRDRDDRARPPVGGYDNRAHDHRPAPPPSREFSNVQPARPEWNVYRPVSPGLTPPPPPLPRSSYPDDRFGGQRGPGYGRPGEEIFPPSGGRYDPPPHSRDPRDLRDARDLRGDPRGRDPRDLRDIRDRDVRDVRDTRDLRDVRPRYPSPPPLGYGGGGIGGGIGGDRDRLRDHDPRDLRDIRDTRDPRDMRDSRYPPLDVRDIPNPPQRPYRQPGGYDNRAEMAGSGRGGYAGGRPGRGGYDNGGGGRGRDDGSEYADRDDLGHGGGGGGGGRGGYGGRGRARGRGM</sequence>
<feature type="compositionally biased region" description="Basic and acidic residues" evidence="1">
    <location>
        <begin position="1144"/>
        <end position="1181"/>
    </location>
</feature>
<dbReference type="RefSeq" id="XP_052942855.1">
    <property type="nucleotide sequence ID" value="XM_053091108.1"/>
</dbReference>
<protein>
    <submittedName>
        <fullName evidence="2">Uncharacterized protein</fullName>
    </submittedName>
</protein>
<dbReference type="GeneID" id="77730313"/>
<feature type="compositionally biased region" description="Basic and acidic residues" evidence="1">
    <location>
        <begin position="44"/>
        <end position="55"/>
    </location>
</feature>
<feature type="compositionally biased region" description="Gly residues" evidence="1">
    <location>
        <begin position="1243"/>
        <end position="1258"/>
    </location>
</feature>